<accession>A0A0R1IYF4</accession>
<evidence type="ECO:0008006" key="5">
    <source>
        <dbReference type="Google" id="ProtNLM"/>
    </source>
</evidence>
<feature type="compositionally biased region" description="Low complexity" evidence="1">
    <location>
        <begin position="25"/>
        <end position="37"/>
    </location>
</feature>
<dbReference type="STRING" id="1423811.FC72_GL001090"/>
<feature type="region of interest" description="Disordered" evidence="1">
    <location>
        <begin position="25"/>
        <end position="48"/>
    </location>
</feature>
<reference evidence="3 4" key="1">
    <citation type="journal article" date="2015" name="Genome Announc.">
        <title>Expanding the biotechnology potential of lactobacilli through comparative genomics of 213 strains and associated genera.</title>
        <authorList>
            <person name="Sun Z."/>
            <person name="Harris H.M."/>
            <person name="McCann A."/>
            <person name="Guo C."/>
            <person name="Argimon S."/>
            <person name="Zhang W."/>
            <person name="Yang X."/>
            <person name="Jeffery I.B."/>
            <person name="Cooney J.C."/>
            <person name="Kagawa T.F."/>
            <person name="Liu W."/>
            <person name="Song Y."/>
            <person name="Salvetti E."/>
            <person name="Wrobel A."/>
            <person name="Rasinkangas P."/>
            <person name="Parkhill J."/>
            <person name="Rea M.C."/>
            <person name="O'Sullivan O."/>
            <person name="Ritari J."/>
            <person name="Douillard F.P."/>
            <person name="Paul Ross R."/>
            <person name="Yang R."/>
            <person name="Briner A.E."/>
            <person name="Felis G.E."/>
            <person name="de Vos W.M."/>
            <person name="Barrangou R."/>
            <person name="Klaenhammer T.R."/>
            <person name="Caufield P.W."/>
            <person name="Cui Y."/>
            <person name="Zhang H."/>
            <person name="O'Toole P.W."/>
        </authorList>
    </citation>
    <scope>NUCLEOTIDE SEQUENCE [LARGE SCALE GENOMIC DNA]</scope>
    <source>
        <strain evidence="3 4">DSM 20183</strain>
    </source>
</reference>
<evidence type="ECO:0000313" key="3">
    <source>
        <dbReference type="EMBL" id="KRK63851.1"/>
    </source>
</evidence>
<dbReference type="PROSITE" id="PS51257">
    <property type="entry name" value="PROKAR_LIPOPROTEIN"/>
    <property type="match status" value="1"/>
</dbReference>
<dbReference type="Proteomes" id="UP000050929">
    <property type="component" value="Unassembled WGS sequence"/>
</dbReference>
<organism evidence="3 4">
    <name type="scientific">Companilactobacillus tucceti DSM 20183</name>
    <dbReference type="NCBI Taxonomy" id="1423811"/>
    <lineage>
        <taxon>Bacteria</taxon>
        <taxon>Bacillati</taxon>
        <taxon>Bacillota</taxon>
        <taxon>Bacilli</taxon>
        <taxon>Lactobacillales</taxon>
        <taxon>Lactobacillaceae</taxon>
        <taxon>Companilactobacillus</taxon>
    </lineage>
</organism>
<name>A0A0R1IYF4_9LACO</name>
<sequence length="174" mass="19472">MLMKKRVWGVIMVMLLMLVTTACSSQSDSSSNSATSADPEVSKDEREAQKAIDRFDECSAFNGQFVLAEYGNITKTKATLMHNDSEDSYKFSLTLSGQSSPLVTFYLAKIEVPKADRYFYVFVSTQAHGYFYKEIKDDNEIVGIGDGFDTGKITLSDIEDNFEMSNSKEFTLHA</sequence>
<feature type="signal peptide" evidence="2">
    <location>
        <begin position="1"/>
        <end position="22"/>
    </location>
</feature>
<dbReference type="EMBL" id="AZDG01000021">
    <property type="protein sequence ID" value="KRK63851.1"/>
    <property type="molecule type" value="Genomic_DNA"/>
</dbReference>
<evidence type="ECO:0000313" key="4">
    <source>
        <dbReference type="Proteomes" id="UP000050929"/>
    </source>
</evidence>
<protein>
    <recommendedName>
        <fullName evidence="5">Lipoprotein</fullName>
    </recommendedName>
</protein>
<evidence type="ECO:0000256" key="2">
    <source>
        <dbReference type="SAM" id="SignalP"/>
    </source>
</evidence>
<feature type="chain" id="PRO_5038639705" description="Lipoprotein" evidence="2">
    <location>
        <begin position="23"/>
        <end position="174"/>
    </location>
</feature>
<comment type="caution">
    <text evidence="3">The sequence shown here is derived from an EMBL/GenBank/DDBJ whole genome shotgun (WGS) entry which is preliminary data.</text>
</comment>
<keyword evidence="2" id="KW-0732">Signal</keyword>
<proteinExistence type="predicted"/>
<evidence type="ECO:0000256" key="1">
    <source>
        <dbReference type="SAM" id="MobiDB-lite"/>
    </source>
</evidence>
<dbReference type="PATRIC" id="fig|1423811.3.peg.1104"/>
<keyword evidence="4" id="KW-1185">Reference proteome</keyword>
<dbReference type="AlphaFoldDB" id="A0A0R1IYF4"/>
<gene>
    <name evidence="3" type="ORF">FC72_GL001090</name>
</gene>